<dbReference type="Proteomes" id="UP000465810">
    <property type="component" value="Unassembled WGS sequence"/>
</dbReference>
<organism evidence="1 2">
    <name type="scientific">Novosphingobium silvae</name>
    <dbReference type="NCBI Taxonomy" id="2692619"/>
    <lineage>
        <taxon>Bacteria</taxon>
        <taxon>Pseudomonadati</taxon>
        <taxon>Pseudomonadota</taxon>
        <taxon>Alphaproteobacteria</taxon>
        <taxon>Sphingomonadales</taxon>
        <taxon>Sphingomonadaceae</taxon>
        <taxon>Novosphingobium</taxon>
    </lineage>
</organism>
<gene>
    <name evidence="1" type="ORF">GR702_08310</name>
</gene>
<accession>A0A7X4GG51</accession>
<dbReference type="AlphaFoldDB" id="A0A7X4GG51"/>
<evidence type="ECO:0000313" key="1">
    <source>
        <dbReference type="EMBL" id="MYL97775.1"/>
    </source>
</evidence>
<keyword evidence="2" id="KW-1185">Reference proteome</keyword>
<comment type="caution">
    <text evidence="1">The sequence shown here is derived from an EMBL/GenBank/DDBJ whole genome shotgun (WGS) entry which is preliminary data.</text>
</comment>
<dbReference type="RefSeq" id="WP_048575808.1">
    <property type="nucleotide sequence ID" value="NZ_WVTD01000005.1"/>
</dbReference>
<reference evidence="1 2" key="1">
    <citation type="submission" date="2019-12" db="EMBL/GenBank/DDBJ databases">
        <authorList>
            <person name="Feng G."/>
            <person name="Zhu H."/>
        </authorList>
    </citation>
    <scope>NUCLEOTIDE SEQUENCE [LARGE SCALE GENOMIC DNA]</scope>
    <source>
        <strain evidence="1 2">FGD1</strain>
    </source>
</reference>
<evidence type="ECO:0000313" key="2">
    <source>
        <dbReference type="Proteomes" id="UP000465810"/>
    </source>
</evidence>
<protein>
    <submittedName>
        <fullName evidence="1">Uncharacterized protein</fullName>
    </submittedName>
</protein>
<name>A0A7X4GG51_9SPHN</name>
<dbReference type="EMBL" id="WVTD01000005">
    <property type="protein sequence ID" value="MYL97775.1"/>
    <property type="molecule type" value="Genomic_DNA"/>
</dbReference>
<proteinExistence type="predicted"/>
<sequence length="153" mass="16739">MEIIVTRSRIAGTLPHYVYRALVPADKLSSHRRALAGTVAGPTIAGRIPCVRIGPLLAPERYFEMAHHLRSGLAPRIGALARRIETLVIRTSFPEMTAASTPIVFQLDTDPGDACIWTNIDDLTAAFDRLEPRSDLLTVADLGLRQDDGRRAA</sequence>